<accession>A0A395HPK3</accession>
<dbReference type="Pfam" id="PF03328">
    <property type="entry name" value="HpcH_HpaI"/>
    <property type="match status" value="1"/>
</dbReference>
<dbReference type="GO" id="GO:0016832">
    <property type="term" value="F:aldehyde-lyase activity"/>
    <property type="evidence" value="ECO:0007669"/>
    <property type="project" value="TreeGrafter"/>
</dbReference>
<dbReference type="InterPro" id="IPR050251">
    <property type="entry name" value="HpcH-HpaI_aldolase"/>
</dbReference>
<dbReference type="EMBL" id="KZ824304">
    <property type="protein sequence ID" value="RAL09353.1"/>
    <property type="molecule type" value="Genomic_DNA"/>
</dbReference>
<dbReference type="PANTHER" id="PTHR30502:SF0">
    <property type="entry name" value="PHOSPHOENOLPYRUVATE CARBOXYLASE FAMILY PROTEIN"/>
    <property type="match status" value="1"/>
</dbReference>
<dbReference type="SUPFAM" id="SSF51621">
    <property type="entry name" value="Phosphoenolpyruvate/pyruvate domain"/>
    <property type="match status" value="1"/>
</dbReference>
<dbReference type="InterPro" id="IPR015813">
    <property type="entry name" value="Pyrv/PenolPyrv_kinase-like_dom"/>
</dbReference>
<dbReference type="GeneID" id="37202840"/>
<dbReference type="GO" id="GO:0005737">
    <property type="term" value="C:cytoplasm"/>
    <property type="evidence" value="ECO:0007669"/>
    <property type="project" value="TreeGrafter"/>
</dbReference>
<keyword evidence="6" id="KW-1185">Reference proteome</keyword>
<gene>
    <name evidence="5" type="ORF">BO97DRAFT_445468</name>
</gene>
<evidence type="ECO:0000313" key="6">
    <source>
        <dbReference type="Proteomes" id="UP000248961"/>
    </source>
</evidence>
<dbReference type="Proteomes" id="UP000248961">
    <property type="component" value="Unassembled WGS sequence"/>
</dbReference>
<name>A0A395HPK3_ASPHC</name>
<sequence>MIIIAANLRNNRQKPRRRDLNLLRKLHRTPAATCHLGKQALEVHEIVAASAGCGVSPVVRVAEGQAWMIKRALDAGAHGILVPMLETADEARRYTESGFLMPSAMTDMIGLSQVFRQAFEGSV</sequence>
<dbReference type="Gene3D" id="3.20.20.60">
    <property type="entry name" value="Phosphoenolpyruvate-binding domains"/>
    <property type="match status" value="1"/>
</dbReference>
<proteinExistence type="inferred from homology"/>
<feature type="domain" description="HpcH/HpaI aldolase/citrate lyase" evidence="4">
    <location>
        <begin position="45"/>
        <end position="94"/>
    </location>
</feature>
<reference evidence="5 6" key="1">
    <citation type="submission" date="2018-02" db="EMBL/GenBank/DDBJ databases">
        <title>The genomes of Aspergillus section Nigri reveals drivers in fungal speciation.</title>
        <authorList>
            <consortium name="DOE Joint Genome Institute"/>
            <person name="Vesth T.C."/>
            <person name="Nybo J."/>
            <person name="Theobald S."/>
            <person name="Brandl J."/>
            <person name="Frisvad J.C."/>
            <person name="Nielsen K.F."/>
            <person name="Lyhne E.K."/>
            <person name="Kogle M.E."/>
            <person name="Kuo A."/>
            <person name="Riley R."/>
            <person name="Clum A."/>
            <person name="Nolan M."/>
            <person name="Lipzen A."/>
            <person name="Salamov A."/>
            <person name="Henrissat B."/>
            <person name="Wiebenga A."/>
            <person name="De vries R.P."/>
            <person name="Grigoriev I.V."/>
            <person name="Mortensen U.H."/>
            <person name="Andersen M.R."/>
            <person name="Baker S.E."/>
        </authorList>
    </citation>
    <scope>NUCLEOTIDE SEQUENCE [LARGE SCALE GENOMIC DNA]</scope>
    <source>
        <strain evidence="5 6">CBS 101889</strain>
    </source>
</reference>
<evidence type="ECO:0000259" key="4">
    <source>
        <dbReference type="Pfam" id="PF03328"/>
    </source>
</evidence>
<dbReference type="VEuPathDB" id="FungiDB:BO97DRAFT_445468"/>
<dbReference type="AlphaFoldDB" id="A0A395HPK3"/>
<dbReference type="GO" id="GO:0046872">
    <property type="term" value="F:metal ion binding"/>
    <property type="evidence" value="ECO:0007669"/>
    <property type="project" value="UniProtKB-KW"/>
</dbReference>
<keyword evidence="2" id="KW-0479">Metal-binding</keyword>
<comment type="similarity">
    <text evidence="1">Belongs to the HpcH/HpaI aldolase family.</text>
</comment>
<dbReference type="STRING" id="1450537.A0A395HPK3"/>
<organism evidence="5 6">
    <name type="scientific">Aspergillus homomorphus (strain CBS 101889)</name>
    <dbReference type="NCBI Taxonomy" id="1450537"/>
    <lineage>
        <taxon>Eukaryota</taxon>
        <taxon>Fungi</taxon>
        <taxon>Dikarya</taxon>
        <taxon>Ascomycota</taxon>
        <taxon>Pezizomycotina</taxon>
        <taxon>Eurotiomycetes</taxon>
        <taxon>Eurotiomycetidae</taxon>
        <taxon>Eurotiales</taxon>
        <taxon>Aspergillaceae</taxon>
        <taxon>Aspergillus</taxon>
        <taxon>Aspergillus subgen. Circumdati</taxon>
    </lineage>
</organism>
<dbReference type="RefSeq" id="XP_025548507.1">
    <property type="nucleotide sequence ID" value="XM_025698551.1"/>
</dbReference>
<dbReference type="InterPro" id="IPR005000">
    <property type="entry name" value="Aldolase/citrate-lyase_domain"/>
</dbReference>
<protein>
    <recommendedName>
        <fullName evidence="4">HpcH/HpaI aldolase/citrate lyase domain-containing protein</fullName>
    </recommendedName>
</protein>
<keyword evidence="3" id="KW-0456">Lyase</keyword>
<dbReference type="OrthoDB" id="1621678at2759"/>
<dbReference type="PANTHER" id="PTHR30502">
    <property type="entry name" value="2-KETO-3-DEOXY-L-RHAMNONATE ALDOLASE"/>
    <property type="match status" value="1"/>
</dbReference>
<evidence type="ECO:0000313" key="5">
    <source>
        <dbReference type="EMBL" id="RAL09353.1"/>
    </source>
</evidence>
<dbReference type="InterPro" id="IPR040442">
    <property type="entry name" value="Pyrv_kinase-like_dom_sf"/>
</dbReference>
<evidence type="ECO:0000256" key="3">
    <source>
        <dbReference type="ARBA" id="ARBA00023239"/>
    </source>
</evidence>
<evidence type="ECO:0000256" key="2">
    <source>
        <dbReference type="ARBA" id="ARBA00022723"/>
    </source>
</evidence>
<evidence type="ECO:0000256" key="1">
    <source>
        <dbReference type="ARBA" id="ARBA00005568"/>
    </source>
</evidence>